<comment type="caution">
    <text evidence="2">The sequence shown here is derived from an EMBL/GenBank/DDBJ whole genome shotgun (WGS) entry which is preliminary data.</text>
</comment>
<sequence>MIPDLSDKTNALVLSYMGIRRAIGVSGFLLPIILGPVGWLFFGIDFQDNISSYYHTALRDIFVGTMCSIGVFLFCYRGYDRIESWTANLGCVSALGVALFPLDPNSDPLYQKSLIGYLHSISGGVFFLTLATYSLFHFPSSKKTNREIEPHEAERNFVYRASGIVILLSMAAMGGYLFLISPQWKQTLNEYNFLFWMEWIAVWAFASAWLTKGRTIIADIAVDLMAIPHQLLMKRAK</sequence>
<accession>A0ABP9VRF5</accession>
<keyword evidence="1" id="KW-0812">Transmembrane</keyword>
<evidence type="ECO:0000256" key="1">
    <source>
        <dbReference type="SAM" id="Phobius"/>
    </source>
</evidence>
<feature type="transmembrane region" description="Helical" evidence="1">
    <location>
        <begin position="114"/>
        <end position="136"/>
    </location>
</feature>
<keyword evidence="3" id="KW-1185">Reference proteome</keyword>
<feature type="transmembrane region" description="Helical" evidence="1">
    <location>
        <begin position="21"/>
        <end position="41"/>
    </location>
</feature>
<reference evidence="2 3" key="1">
    <citation type="submission" date="2024-02" db="EMBL/GenBank/DDBJ databases">
        <title>Rhodopirellula caenicola NBRC 110016.</title>
        <authorList>
            <person name="Ichikawa N."/>
            <person name="Katano-Makiyama Y."/>
            <person name="Hidaka K."/>
        </authorList>
    </citation>
    <scope>NUCLEOTIDE SEQUENCE [LARGE SCALE GENOMIC DNA]</scope>
    <source>
        <strain evidence="2 3">NBRC 110016</strain>
    </source>
</reference>
<keyword evidence="1" id="KW-1133">Transmembrane helix</keyword>
<feature type="transmembrane region" description="Helical" evidence="1">
    <location>
        <begin position="157"/>
        <end position="179"/>
    </location>
</feature>
<evidence type="ECO:0000313" key="2">
    <source>
        <dbReference type="EMBL" id="GAA5507722.1"/>
    </source>
</evidence>
<protein>
    <recommendedName>
        <fullName evidence="4">DUF998 domain-containing protein</fullName>
    </recommendedName>
</protein>
<feature type="transmembrane region" description="Helical" evidence="1">
    <location>
        <begin position="191"/>
        <end position="210"/>
    </location>
</feature>
<evidence type="ECO:0000313" key="3">
    <source>
        <dbReference type="Proteomes" id="UP001416858"/>
    </source>
</evidence>
<name>A0ABP9VRF5_9BACT</name>
<evidence type="ECO:0008006" key="4">
    <source>
        <dbReference type="Google" id="ProtNLM"/>
    </source>
</evidence>
<dbReference type="Proteomes" id="UP001416858">
    <property type="component" value="Unassembled WGS sequence"/>
</dbReference>
<keyword evidence="1" id="KW-0472">Membrane</keyword>
<dbReference type="EMBL" id="BAABRO010000006">
    <property type="protein sequence ID" value="GAA5507722.1"/>
    <property type="molecule type" value="Genomic_DNA"/>
</dbReference>
<dbReference type="RefSeq" id="WP_345684569.1">
    <property type="nucleotide sequence ID" value="NZ_BAABRO010000006.1"/>
</dbReference>
<proteinExistence type="predicted"/>
<feature type="transmembrane region" description="Helical" evidence="1">
    <location>
        <begin position="86"/>
        <end position="102"/>
    </location>
</feature>
<feature type="transmembrane region" description="Helical" evidence="1">
    <location>
        <begin position="61"/>
        <end position="79"/>
    </location>
</feature>
<organism evidence="2 3">
    <name type="scientific">Novipirellula caenicola</name>
    <dbReference type="NCBI Taxonomy" id="1536901"/>
    <lineage>
        <taxon>Bacteria</taxon>
        <taxon>Pseudomonadati</taxon>
        <taxon>Planctomycetota</taxon>
        <taxon>Planctomycetia</taxon>
        <taxon>Pirellulales</taxon>
        <taxon>Pirellulaceae</taxon>
        <taxon>Novipirellula</taxon>
    </lineage>
</organism>
<gene>
    <name evidence="2" type="ORF">Rcae01_03179</name>
</gene>